<keyword evidence="1" id="KW-1133">Transmembrane helix</keyword>
<comment type="caution">
    <text evidence="2">The sequence shown here is derived from an EMBL/GenBank/DDBJ whole genome shotgun (WGS) entry which is preliminary data.</text>
</comment>
<feature type="transmembrane region" description="Helical" evidence="1">
    <location>
        <begin position="6"/>
        <end position="27"/>
    </location>
</feature>
<dbReference type="EMBL" id="PCWS01000034">
    <property type="protein sequence ID" value="PIR08708.1"/>
    <property type="molecule type" value="Genomic_DNA"/>
</dbReference>
<protein>
    <submittedName>
        <fullName evidence="2">Uncharacterized protein</fullName>
    </submittedName>
</protein>
<name>A0A2H0NIK8_9BACT</name>
<keyword evidence="1" id="KW-0472">Membrane</keyword>
<sequence>MNTGRLLKTFFVILLVVTLGEIAYYLYYQFGIKKDIRQNNASSLITEPNSISTLPPQEKLYPTIPPGITPLVKQETIQYLKTDLVPHMEYYSTIKANNNIKITLSLEEFGNVGEINLDESTGKLYLSIIDGKGNLVTGYSYSKKNIPENRFFRKNGTDKRNISYKEIKQGEKIVHRKVSDLINPVLNHVIM</sequence>
<dbReference type="AlphaFoldDB" id="A0A2H0NIK8"/>
<evidence type="ECO:0000313" key="2">
    <source>
        <dbReference type="EMBL" id="PIR08708.1"/>
    </source>
</evidence>
<accession>A0A2H0NIK8</accession>
<gene>
    <name evidence="2" type="ORF">COV53_01620</name>
</gene>
<proteinExistence type="predicted"/>
<reference evidence="2 3" key="1">
    <citation type="submission" date="2017-09" db="EMBL/GenBank/DDBJ databases">
        <title>Depth-based differentiation of microbial function through sediment-hosted aquifers and enrichment of novel symbionts in the deep terrestrial subsurface.</title>
        <authorList>
            <person name="Probst A.J."/>
            <person name="Ladd B."/>
            <person name="Jarett J.K."/>
            <person name="Geller-Mcgrath D.E."/>
            <person name="Sieber C.M."/>
            <person name="Emerson J.B."/>
            <person name="Anantharaman K."/>
            <person name="Thomas B.C."/>
            <person name="Malmstrom R."/>
            <person name="Stieglmeier M."/>
            <person name="Klingl A."/>
            <person name="Woyke T."/>
            <person name="Ryan C.M."/>
            <person name="Banfield J.F."/>
        </authorList>
    </citation>
    <scope>NUCLEOTIDE SEQUENCE [LARGE SCALE GENOMIC DNA]</scope>
    <source>
        <strain evidence="2">CG11_big_fil_rev_8_21_14_0_20_37_11</strain>
    </source>
</reference>
<dbReference type="Proteomes" id="UP000230707">
    <property type="component" value="Unassembled WGS sequence"/>
</dbReference>
<evidence type="ECO:0000313" key="3">
    <source>
        <dbReference type="Proteomes" id="UP000230707"/>
    </source>
</evidence>
<keyword evidence="1" id="KW-0812">Transmembrane</keyword>
<organism evidence="2 3">
    <name type="scientific">Candidatus Gottesmanbacteria bacterium CG11_big_fil_rev_8_21_14_0_20_37_11</name>
    <dbReference type="NCBI Taxonomy" id="1974575"/>
    <lineage>
        <taxon>Bacteria</taxon>
        <taxon>Candidatus Gottesmaniibacteriota</taxon>
    </lineage>
</organism>
<evidence type="ECO:0000256" key="1">
    <source>
        <dbReference type="SAM" id="Phobius"/>
    </source>
</evidence>